<dbReference type="InterPro" id="IPR009057">
    <property type="entry name" value="Homeodomain-like_sf"/>
</dbReference>
<dbReference type="Pfam" id="PF12833">
    <property type="entry name" value="HTH_18"/>
    <property type="match status" value="1"/>
</dbReference>
<dbReference type="SUPFAM" id="SSF46689">
    <property type="entry name" value="Homeodomain-like"/>
    <property type="match status" value="1"/>
</dbReference>
<reference evidence="5 6" key="1">
    <citation type="submission" date="2018-03" db="EMBL/GenBank/DDBJ databases">
        <title>Genomic Encyclopedia of Archaeal and Bacterial Type Strains, Phase II (KMG-II): from individual species to whole genera.</title>
        <authorList>
            <person name="Goeker M."/>
        </authorList>
    </citation>
    <scope>NUCLEOTIDE SEQUENCE [LARGE SCALE GENOMIC DNA]</scope>
    <source>
        <strain evidence="5 6">DSM 18107</strain>
    </source>
</reference>
<keyword evidence="6" id="KW-1185">Reference proteome</keyword>
<evidence type="ECO:0000256" key="1">
    <source>
        <dbReference type="ARBA" id="ARBA00023015"/>
    </source>
</evidence>
<dbReference type="PANTHER" id="PTHR43280">
    <property type="entry name" value="ARAC-FAMILY TRANSCRIPTIONAL REGULATOR"/>
    <property type="match status" value="1"/>
</dbReference>
<dbReference type="OrthoDB" id="4480133at2"/>
<protein>
    <submittedName>
        <fullName evidence="5">AraC-like DNA-binding protein</fullName>
    </submittedName>
</protein>
<keyword evidence="2 5" id="KW-0238">DNA-binding</keyword>
<evidence type="ECO:0000313" key="5">
    <source>
        <dbReference type="EMBL" id="PSL30928.1"/>
    </source>
</evidence>
<dbReference type="Proteomes" id="UP000240978">
    <property type="component" value="Unassembled WGS sequence"/>
</dbReference>
<dbReference type="PANTHER" id="PTHR43280:SF2">
    <property type="entry name" value="HTH-TYPE TRANSCRIPTIONAL REGULATOR EXSA"/>
    <property type="match status" value="1"/>
</dbReference>
<dbReference type="Pfam" id="PF22200">
    <property type="entry name" value="ExsA_N"/>
    <property type="match status" value="1"/>
</dbReference>
<evidence type="ECO:0000256" key="3">
    <source>
        <dbReference type="ARBA" id="ARBA00023163"/>
    </source>
</evidence>
<gene>
    <name evidence="5" type="ORF">CLV42_105289</name>
</gene>
<dbReference type="SMART" id="SM00342">
    <property type="entry name" value="HTH_ARAC"/>
    <property type="match status" value="1"/>
</dbReference>
<dbReference type="GO" id="GO:0043565">
    <property type="term" value="F:sequence-specific DNA binding"/>
    <property type="evidence" value="ECO:0007669"/>
    <property type="project" value="InterPro"/>
</dbReference>
<dbReference type="RefSeq" id="WP_106602759.1">
    <property type="nucleotide sequence ID" value="NZ_PYGK01000005.1"/>
</dbReference>
<comment type="caution">
    <text evidence="5">The sequence shown here is derived from an EMBL/GenBank/DDBJ whole genome shotgun (WGS) entry which is preliminary data.</text>
</comment>
<evidence type="ECO:0000256" key="2">
    <source>
        <dbReference type="ARBA" id="ARBA00023125"/>
    </source>
</evidence>
<dbReference type="EMBL" id="PYGK01000005">
    <property type="protein sequence ID" value="PSL30928.1"/>
    <property type="molecule type" value="Genomic_DNA"/>
</dbReference>
<evidence type="ECO:0000259" key="4">
    <source>
        <dbReference type="PROSITE" id="PS01124"/>
    </source>
</evidence>
<sequence>MEYPGAAVKGRIFVSCQKERHYSRELMLEQHALVYVLAGLLELSYADQVHRFTPGMTLLIPRNELGRMAKLPVNGEPFRSLSIVFPEAILKTFYRSGEENLSEGKWPGHLALERHPLLNSFFSSLLPYFEMQEELPSDLVEIKTAECLTVLNACNKDVQRLLGVFDEPGKLDLADFMEQHFMYNLPLKKFGYLTGRSLTTFKKDFQKVFKTSPGRWLTKKRLELAHYQIFGQKRKPSDVYLDAGFEDFSHFSFAFKKHFGYNPTSAAPANRTPEGE</sequence>
<feature type="domain" description="HTH araC/xylS-type" evidence="4">
    <location>
        <begin position="171"/>
        <end position="269"/>
    </location>
</feature>
<keyword evidence="1" id="KW-0805">Transcription regulation</keyword>
<organism evidence="5 6">
    <name type="scientific">Chitinophaga ginsengisoli</name>
    <dbReference type="NCBI Taxonomy" id="363837"/>
    <lineage>
        <taxon>Bacteria</taxon>
        <taxon>Pseudomonadati</taxon>
        <taxon>Bacteroidota</taxon>
        <taxon>Chitinophagia</taxon>
        <taxon>Chitinophagales</taxon>
        <taxon>Chitinophagaceae</taxon>
        <taxon>Chitinophaga</taxon>
    </lineage>
</organism>
<accession>A0A2P8GAF4</accession>
<dbReference type="Gene3D" id="1.10.10.60">
    <property type="entry name" value="Homeodomain-like"/>
    <property type="match status" value="1"/>
</dbReference>
<dbReference type="AlphaFoldDB" id="A0A2P8GAF4"/>
<dbReference type="InterPro" id="IPR018060">
    <property type="entry name" value="HTH_AraC"/>
</dbReference>
<proteinExistence type="predicted"/>
<name>A0A2P8GAF4_9BACT</name>
<keyword evidence="3" id="KW-0804">Transcription</keyword>
<dbReference type="GO" id="GO:0003700">
    <property type="term" value="F:DNA-binding transcription factor activity"/>
    <property type="evidence" value="ECO:0007669"/>
    <property type="project" value="InterPro"/>
</dbReference>
<dbReference type="InterPro" id="IPR054015">
    <property type="entry name" value="ExsA-like_N"/>
</dbReference>
<dbReference type="PROSITE" id="PS01124">
    <property type="entry name" value="HTH_ARAC_FAMILY_2"/>
    <property type="match status" value="1"/>
</dbReference>
<evidence type="ECO:0000313" key="6">
    <source>
        <dbReference type="Proteomes" id="UP000240978"/>
    </source>
</evidence>